<feature type="compositionally biased region" description="Basic and acidic residues" evidence="1">
    <location>
        <begin position="1"/>
        <end position="11"/>
    </location>
</feature>
<evidence type="ECO:0000256" key="1">
    <source>
        <dbReference type="SAM" id="MobiDB-lite"/>
    </source>
</evidence>
<dbReference type="RefSeq" id="WP_245880618.1">
    <property type="nucleotide sequence ID" value="NZ_OCNE01000010.1"/>
</dbReference>
<evidence type="ECO:0000313" key="2">
    <source>
        <dbReference type="EMBL" id="SOD63444.1"/>
    </source>
</evidence>
<organism evidence="2 3">
    <name type="scientific">Streptomyces zhaozhouensis</name>
    <dbReference type="NCBI Taxonomy" id="1300267"/>
    <lineage>
        <taxon>Bacteria</taxon>
        <taxon>Bacillati</taxon>
        <taxon>Actinomycetota</taxon>
        <taxon>Actinomycetes</taxon>
        <taxon>Kitasatosporales</taxon>
        <taxon>Streptomycetaceae</taxon>
        <taxon>Streptomyces</taxon>
    </lineage>
</organism>
<gene>
    <name evidence="2" type="ORF">SAMN06297387_110176</name>
</gene>
<dbReference type="Proteomes" id="UP000219072">
    <property type="component" value="Unassembled WGS sequence"/>
</dbReference>
<keyword evidence="3" id="KW-1185">Reference proteome</keyword>
<name>A0A286DY15_9ACTN</name>
<feature type="region of interest" description="Disordered" evidence="1">
    <location>
        <begin position="1"/>
        <end position="33"/>
    </location>
</feature>
<protein>
    <submittedName>
        <fullName evidence="2">Uncharacterized protein</fullName>
    </submittedName>
</protein>
<reference evidence="2 3" key="1">
    <citation type="submission" date="2017-09" db="EMBL/GenBank/DDBJ databases">
        <authorList>
            <person name="Ehlers B."/>
            <person name="Leendertz F.H."/>
        </authorList>
    </citation>
    <scope>NUCLEOTIDE SEQUENCE [LARGE SCALE GENOMIC DNA]</scope>
    <source>
        <strain evidence="2 3">CGMCC 4.7095</strain>
    </source>
</reference>
<evidence type="ECO:0000313" key="3">
    <source>
        <dbReference type="Proteomes" id="UP000219072"/>
    </source>
</evidence>
<dbReference type="AlphaFoldDB" id="A0A286DY15"/>
<accession>A0A286DY15</accession>
<dbReference type="EMBL" id="OCNE01000010">
    <property type="protein sequence ID" value="SOD63444.1"/>
    <property type="molecule type" value="Genomic_DNA"/>
</dbReference>
<sequence>MGLNETPRDLPRPPVPATDAGTPRTPPPAAPARDTIRLEIDELVLTGFDRRLDRDLLSAAFQGELTRLLDERGIPTAVEDLSADALSDLPPLPATSSPTRLGRALARAVHDGLTGLSAPSHGPERGRP</sequence>
<proteinExistence type="predicted"/>